<evidence type="ECO:0000256" key="7">
    <source>
        <dbReference type="ARBA" id="ARBA00022692"/>
    </source>
</evidence>
<keyword evidence="9 12" id="KW-1133">Transmembrane helix</keyword>
<comment type="function">
    <text evidence="1">Could be a virulence factor.</text>
</comment>
<keyword evidence="6" id="KW-0808">Transferase</keyword>
<dbReference type="SMART" id="SM00155">
    <property type="entry name" value="PLDc"/>
    <property type="match status" value="2"/>
</dbReference>
<dbReference type="InterPro" id="IPR022924">
    <property type="entry name" value="Cardiolipin_synthase"/>
</dbReference>
<evidence type="ECO:0000313" key="14">
    <source>
        <dbReference type="EMBL" id="MBB2159152.1"/>
    </source>
</evidence>
<proteinExistence type="predicted"/>
<accession>A0A7W4IAC1</accession>
<dbReference type="EMBL" id="JABEQJ010000002">
    <property type="protein sequence ID" value="MBB2159152.1"/>
    <property type="molecule type" value="Genomic_DNA"/>
</dbReference>
<evidence type="ECO:0000256" key="10">
    <source>
        <dbReference type="ARBA" id="ARBA00023136"/>
    </source>
</evidence>
<dbReference type="CDD" id="cd09163">
    <property type="entry name" value="PLDc_CLS_unchar2_2"/>
    <property type="match status" value="1"/>
</dbReference>
<comment type="subcellular location">
    <subcellularLocation>
        <location evidence="2">Cell membrane</location>
    </subcellularLocation>
    <subcellularLocation>
        <location evidence="3">Secreted</location>
    </subcellularLocation>
</comment>
<feature type="transmembrane region" description="Helical" evidence="12">
    <location>
        <begin position="36"/>
        <end position="59"/>
    </location>
</feature>
<keyword evidence="4" id="KW-1003">Cell membrane</keyword>
<feature type="transmembrane region" description="Helical" evidence="12">
    <location>
        <begin position="9"/>
        <end position="30"/>
    </location>
</feature>
<organism evidence="14 15">
    <name type="scientific">Gluconacetobacter sacchari</name>
    <dbReference type="NCBI Taxonomy" id="92759"/>
    <lineage>
        <taxon>Bacteria</taxon>
        <taxon>Pseudomonadati</taxon>
        <taxon>Pseudomonadota</taxon>
        <taxon>Alphaproteobacteria</taxon>
        <taxon>Acetobacterales</taxon>
        <taxon>Acetobacteraceae</taxon>
        <taxon>Gluconacetobacter</taxon>
    </lineage>
</organism>
<dbReference type="GO" id="GO:0005886">
    <property type="term" value="C:plasma membrane"/>
    <property type="evidence" value="ECO:0007669"/>
    <property type="project" value="UniProtKB-SubCell"/>
</dbReference>
<evidence type="ECO:0000256" key="5">
    <source>
        <dbReference type="ARBA" id="ARBA00022525"/>
    </source>
</evidence>
<dbReference type="GO" id="GO:0032049">
    <property type="term" value="P:cardiolipin biosynthetic process"/>
    <property type="evidence" value="ECO:0007669"/>
    <property type="project" value="UniProtKB-UniRule"/>
</dbReference>
<evidence type="ECO:0000256" key="9">
    <source>
        <dbReference type="ARBA" id="ARBA00022989"/>
    </source>
</evidence>
<dbReference type="SUPFAM" id="SSF56024">
    <property type="entry name" value="Phospholipase D/nuclease"/>
    <property type="match status" value="2"/>
</dbReference>
<dbReference type="InterPro" id="IPR001736">
    <property type="entry name" value="PLipase_D/transphosphatidylase"/>
</dbReference>
<evidence type="ECO:0000259" key="13">
    <source>
        <dbReference type="PROSITE" id="PS50035"/>
    </source>
</evidence>
<feature type="domain" description="PLD phosphodiesterase" evidence="13">
    <location>
        <begin position="211"/>
        <end position="238"/>
    </location>
</feature>
<evidence type="ECO:0000256" key="6">
    <source>
        <dbReference type="ARBA" id="ARBA00022679"/>
    </source>
</evidence>
<evidence type="ECO:0000256" key="2">
    <source>
        <dbReference type="ARBA" id="ARBA00004236"/>
    </source>
</evidence>
<dbReference type="Gene3D" id="3.30.870.10">
    <property type="entry name" value="Endonuclease Chain A"/>
    <property type="match status" value="2"/>
</dbReference>
<dbReference type="PANTHER" id="PTHR21248">
    <property type="entry name" value="CARDIOLIPIN SYNTHASE"/>
    <property type="match status" value="1"/>
</dbReference>
<dbReference type="AlphaFoldDB" id="A0A7W4IAC1"/>
<dbReference type="GO" id="GO:0005576">
    <property type="term" value="C:extracellular region"/>
    <property type="evidence" value="ECO:0007669"/>
    <property type="project" value="UniProtKB-SubCell"/>
</dbReference>
<evidence type="ECO:0000256" key="4">
    <source>
        <dbReference type="ARBA" id="ARBA00022475"/>
    </source>
</evidence>
<evidence type="ECO:0000256" key="11">
    <source>
        <dbReference type="NCBIfam" id="TIGR04265"/>
    </source>
</evidence>
<dbReference type="CDD" id="cd09157">
    <property type="entry name" value="PLDc_CLS_unchar2_1"/>
    <property type="match status" value="1"/>
</dbReference>
<dbReference type="Proteomes" id="UP000589085">
    <property type="component" value="Unassembled WGS sequence"/>
</dbReference>
<dbReference type="Pfam" id="PF13091">
    <property type="entry name" value="PLDc_2"/>
    <property type="match status" value="2"/>
</dbReference>
<dbReference type="InterPro" id="IPR025202">
    <property type="entry name" value="PLD-like_dom"/>
</dbReference>
<keyword evidence="10 12" id="KW-0472">Membrane</keyword>
<dbReference type="GO" id="GO:0008808">
    <property type="term" value="F:cardiolipin synthase activity"/>
    <property type="evidence" value="ECO:0007669"/>
    <property type="project" value="UniProtKB-UniRule"/>
</dbReference>
<evidence type="ECO:0000256" key="1">
    <source>
        <dbReference type="ARBA" id="ARBA00003145"/>
    </source>
</evidence>
<sequence>MLIVYWQTVLLLIAVFRVMVAGCVTMHVLLNKKDVGAAIGWIGIAILMPFTGGTLYAMFGINRVHRRARKLIGRASWHSRTLSSRWKRAEEGRFAPLAQMVGKLTGRPLMGGNQVEMLHNGDEVYPQMLAAIDAASSSVLLCSYIFRGDEAGERFLAALVQAHRRGVAVRVLVDGIGSGYFRCAVASALRRAGVPVARFMHSMLPWRMPFINMRNHKKILVVDGHLGFMGGLNIGVENLMATHPRHPVADTHFRLEGPIVHQLTEAFAQDWSFAWGDDLAPASIFPEVTWKGDTLARIVTAGPDSDLEKIEYTMLQAITMARQSVRLMTPYFLPGERFLTELALAALRGIEVDIVVPRHSNHTLIDWARSANLPRFLDSGCRVWQARPPFNHSKLMVVDRHWTFVGSSNLDVRSLRLNFEINLETYDDALAARIDDFIAIHRLDRLTHHDLDRRRLPTRLRDSAARLLLPYL</sequence>
<dbReference type="PROSITE" id="PS50035">
    <property type="entry name" value="PLD"/>
    <property type="match status" value="2"/>
</dbReference>
<feature type="domain" description="PLD phosphodiesterase" evidence="13">
    <location>
        <begin position="387"/>
        <end position="414"/>
    </location>
</feature>
<dbReference type="RefSeq" id="WP_182996007.1">
    <property type="nucleotide sequence ID" value="NZ_JABEQJ010000002.1"/>
</dbReference>
<dbReference type="EC" id="2.7.8.-" evidence="11"/>
<evidence type="ECO:0000256" key="12">
    <source>
        <dbReference type="SAM" id="Phobius"/>
    </source>
</evidence>
<dbReference type="PANTHER" id="PTHR21248:SF22">
    <property type="entry name" value="PHOSPHOLIPASE D"/>
    <property type="match status" value="1"/>
</dbReference>
<evidence type="ECO:0000256" key="8">
    <source>
        <dbReference type="ARBA" id="ARBA00022737"/>
    </source>
</evidence>
<name>A0A7W4IAC1_9PROT</name>
<evidence type="ECO:0000313" key="15">
    <source>
        <dbReference type="Proteomes" id="UP000589085"/>
    </source>
</evidence>
<evidence type="ECO:0000256" key="3">
    <source>
        <dbReference type="ARBA" id="ARBA00004613"/>
    </source>
</evidence>
<keyword evidence="7 12" id="KW-0812">Transmembrane</keyword>
<comment type="caution">
    <text evidence="14">The sequence shown here is derived from an EMBL/GenBank/DDBJ whole genome shotgun (WGS) entry which is preliminary data.</text>
</comment>
<keyword evidence="5" id="KW-0964">Secreted</keyword>
<gene>
    <name evidence="14" type="primary">cls</name>
    <name evidence="14" type="ORF">HLH48_03000</name>
</gene>
<reference evidence="14 15" key="1">
    <citation type="submission" date="2020-04" db="EMBL/GenBank/DDBJ databases">
        <title>Description of novel Gluconacetobacter.</title>
        <authorList>
            <person name="Sombolestani A."/>
        </authorList>
    </citation>
    <scope>NUCLEOTIDE SEQUENCE [LARGE SCALE GENOMIC DNA]</scope>
    <source>
        <strain evidence="14 15">LMG 19747</strain>
    </source>
</reference>
<keyword evidence="8" id="KW-0677">Repeat</keyword>
<dbReference type="NCBIfam" id="TIGR04265">
    <property type="entry name" value="bac_cardiolipin"/>
    <property type="match status" value="1"/>
</dbReference>
<protein>
    <recommendedName>
        <fullName evidence="11">Cardiolipin synthase</fullName>
        <ecNumber evidence="11">2.7.8.-</ecNumber>
    </recommendedName>
</protein>